<protein>
    <submittedName>
        <fullName evidence="1">Uncharacterized protein</fullName>
    </submittedName>
</protein>
<evidence type="ECO:0000313" key="2">
    <source>
        <dbReference type="Proteomes" id="UP000494216"/>
    </source>
</evidence>
<keyword evidence="2" id="KW-1185">Reference proteome</keyword>
<gene>
    <name evidence="1" type="ORF">METHB2_520003</name>
</gene>
<sequence>MKYMQTYVVSPLIGDILGGNHWMDLRVFSFFSTAYDELFRGKYGSAFVLEKYFFETIKNRWKQEHAGIFCRFDIQPNLIGFSGNSNKSYQSVSYKIKNSIRTVVRRVLPSLWL</sequence>
<comment type="caution">
    <text evidence="1">The sequence shown here is derived from an EMBL/GenBank/DDBJ whole genome shotgun (WGS) entry which is preliminary data.</text>
</comment>
<proteinExistence type="predicted"/>
<dbReference type="Proteomes" id="UP000494216">
    <property type="component" value="Unassembled WGS sequence"/>
</dbReference>
<dbReference type="AlphaFoldDB" id="A0A8S0XTR6"/>
<name>A0A8S0XTR6_9GAMM</name>
<organism evidence="1 2">
    <name type="scientific">Candidatus Methylobacter favarea</name>
    <dbReference type="NCBI Taxonomy" id="2707345"/>
    <lineage>
        <taxon>Bacteria</taxon>
        <taxon>Pseudomonadati</taxon>
        <taxon>Pseudomonadota</taxon>
        <taxon>Gammaproteobacteria</taxon>
        <taxon>Methylococcales</taxon>
        <taxon>Methylococcaceae</taxon>
        <taxon>Methylobacter</taxon>
    </lineage>
</organism>
<dbReference type="EMBL" id="CADCXN010000083">
    <property type="protein sequence ID" value="CAA9891896.1"/>
    <property type="molecule type" value="Genomic_DNA"/>
</dbReference>
<accession>A0A8S0XTR6</accession>
<reference evidence="1 2" key="1">
    <citation type="submission" date="2020-02" db="EMBL/GenBank/DDBJ databases">
        <authorList>
            <person name="Hogendoorn C."/>
        </authorList>
    </citation>
    <scope>NUCLEOTIDE SEQUENCE [LARGE SCALE GENOMIC DNA]</scope>
    <source>
        <strain evidence="1">METHB21</strain>
    </source>
</reference>
<evidence type="ECO:0000313" key="1">
    <source>
        <dbReference type="EMBL" id="CAA9891896.1"/>
    </source>
</evidence>